<sequence>MAARKSPRTTVKSSRDGRKAIARAQSSRRSGWLWLAAGVVFAAPIVVIVIISIIKSPGQPTPDTESASLQSPPATVAAGGETMPPWPAPADASAAVAAAGLPMLGSEGAVEHIHAHLDVLVDGQPVAVPAELGIDTKRGTISPLHTHDGSGVIHVESPVKRQFSLGEVFTEWQVNLSADNIGALRAVDGKAVRVFVNGAQQTGNPAAIMLGDRDEIALVYGVPRPGETIPSTYDFAEGV</sequence>
<comment type="caution">
    <text evidence="3">The sequence shown here is derived from an EMBL/GenBank/DDBJ whole genome shotgun (WGS) entry which is preliminary data.</text>
</comment>
<feature type="region of interest" description="Disordered" evidence="1">
    <location>
        <begin position="60"/>
        <end position="80"/>
    </location>
</feature>
<evidence type="ECO:0000313" key="4">
    <source>
        <dbReference type="Proteomes" id="UP000192411"/>
    </source>
</evidence>
<protein>
    <submittedName>
        <fullName evidence="3">Uncharacterized protein</fullName>
    </submittedName>
</protein>
<keyword evidence="2" id="KW-0472">Membrane</keyword>
<evidence type="ECO:0000256" key="1">
    <source>
        <dbReference type="SAM" id="MobiDB-lite"/>
    </source>
</evidence>
<proteinExistence type="predicted"/>
<gene>
    <name evidence="3" type="ORF">BST47_26580</name>
</gene>
<evidence type="ECO:0000313" key="3">
    <source>
        <dbReference type="EMBL" id="ORB61732.1"/>
    </source>
</evidence>
<reference evidence="3 4" key="1">
    <citation type="submission" date="2017-02" db="EMBL/GenBank/DDBJ databases">
        <title>The new phylogeny of genus Mycobacterium.</title>
        <authorList>
            <person name="Tortoli E."/>
            <person name="Trovato A."/>
            <person name="Cirillo D.M."/>
        </authorList>
    </citation>
    <scope>NUCLEOTIDE SEQUENCE [LARGE SCALE GENOMIC DNA]</scope>
    <source>
        <strain evidence="3 4">DSM 44338</strain>
    </source>
</reference>
<dbReference type="EMBL" id="MVIM01000021">
    <property type="protein sequence ID" value="ORB61732.1"/>
    <property type="molecule type" value="Genomic_DNA"/>
</dbReference>
<dbReference type="STRING" id="75922.BST47_26580"/>
<feature type="compositionally biased region" description="Polar residues" evidence="1">
    <location>
        <begin position="61"/>
        <end position="73"/>
    </location>
</feature>
<feature type="transmembrane region" description="Helical" evidence="2">
    <location>
        <begin position="32"/>
        <end position="54"/>
    </location>
</feature>
<dbReference type="AlphaFoldDB" id="A0A1X0JFN5"/>
<keyword evidence="2" id="KW-1133">Transmembrane helix</keyword>
<dbReference type="OrthoDB" id="8988083at2"/>
<name>A0A1X0JFN5_9MYCO</name>
<dbReference type="Proteomes" id="UP000192411">
    <property type="component" value="Unassembled WGS sequence"/>
</dbReference>
<dbReference type="eggNOG" id="ENOG5032TTR">
    <property type="taxonomic scope" value="Bacteria"/>
</dbReference>
<keyword evidence="4" id="KW-1185">Reference proteome</keyword>
<keyword evidence="2" id="KW-0812">Transmembrane</keyword>
<accession>A0A1X0JFN5</accession>
<organism evidence="3 4">
    <name type="scientific">Mycolicibacterium tusciae</name>
    <dbReference type="NCBI Taxonomy" id="75922"/>
    <lineage>
        <taxon>Bacteria</taxon>
        <taxon>Bacillati</taxon>
        <taxon>Actinomycetota</taxon>
        <taxon>Actinomycetes</taxon>
        <taxon>Mycobacteriales</taxon>
        <taxon>Mycobacteriaceae</taxon>
        <taxon>Mycolicibacterium</taxon>
    </lineage>
</organism>
<dbReference type="RefSeq" id="WP_014211224.1">
    <property type="nucleotide sequence ID" value="NZ_MVIM01000021.1"/>
</dbReference>
<evidence type="ECO:0000256" key="2">
    <source>
        <dbReference type="SAM" id="Phobius"/>
    </source>
</evidence>